<comment type="cofactor">
    <cofactor evidence="1 8">
        <name>pyridoxal 5'-phosphate</name>
        <dbReference type="ChEBI" id="CHEBI:597326"/>
    </cofactor>
</comment>
<keyword evidence="5" id="KW-0486">Methionine biosynthesis</keyword>
<dbReference type="InterPro" id="IPR000277">
    <property type="entry name" value="Cys/Met-Metab_PyrdxlP-dep_enz"/>
</dbReference>
<dbReference type="InterPro" id="IPR015421">
    <property type="entry name" value="PyrdxlP-dep_Trfase_major"/>
</dbReference>
<keyword evidence="9" id="KW-0808">Transferase</keyword>
<name>A0A4P7PSK1_9FLAO</name>
<dbReference type="SUPFAM" id="SSF53383">
    <property type="entry name" value="PLP-dependent transferases"/>
    <property type="match status" value="1"/>
</dbReference>
<evidence type="ECO:0000313" key="10">
    <source>
        <dbReference type="Proteomes" id="UP000296862"/>
    </source>
</evidence>
<keyword evidence="4 7" id="KW-0663">Pyridoxal phosphate</keyword>
<evidence type="ECO:0000256" key="7">
    <source>
        <dbReference type="PIRSR" id="PIRSR001434-2"/>
    </source>
</evidence>
<dbReference type="InterPro" id="IPR054542">
    <property type="entry name" value="Cys_met_metab_PP"/>
</dbReference>
<dbReference type="KEGG" id="fsn:GS03_01027"/>
<keyword evidence="3" id="KW-0028">Amino-acid biosynthesis</keyword>
<dbReference type="RefSeq" id="WP_136151489.1">
    <property type="nucleotide sequence ID" value="NZ_CP038810.1"/>
</dbReference>
<dbReference type="GO" id="GO:0030170">
    <property type="term" value="F:pyridoxal phosphate binding"/>
    <property type="evidence" value="ECO:0007669"/>
    <property type="project" value="InterPro"/>
</dbReference>
<evidence type="ECO:0000256" key="1">
    <source>
        <dbReference type="ARBA" id="ARBA00001933"/>
    </source>
</evidence>
<dbReference type="GO" id="GO:0019346">
    <property type="term" value="P:transsulfuration"/>
    <property type="evidence" value="ECO:0007669"/>
    <property type="project" value="InterPro"/>
</dbReference>
<dbReference type="Proteomes" id="UP000296862">
    <property type="component" value="Chromosome"/>
</dbReference>
<dbReference type="AlphaFoldDB" id="A0A4P7PSK1"/>
<dbReference type="Pfam" id="PF01053">
    <property type="entry name" value="Cys_Met_Meta_PP"/>
    <property type="match status" value="1"/>
</dbReference>
<evidence type="ECO:0000256" key="8">
    <source>
        <dbReference type="RuleBase" id="RU362118"/>
    </source>
</evidence>
<proteinExistence type="inferred from homology"/>
<evidence type="ECO:0000256" key="3">
    <source>
        <dbReference type="ARBA" id="ARBA00022605"/>
    </source>
</evidence>
<dbReference type="EC" id="4.4.1.13" evidence="2"/>
<sequence>MQLETLLANITQHSQIKDAYGATHLPIYNTATFDLKRQSPDEQVYDYSRSDNPTRNALETIFAKAENGFGCVCTNTGISAIALLFETVLKTNDHVLIEKDCYGGTYRLLNILFEKNNITAHYADFTDLAEVEKIVESNTIKLVVCESPTNPSLKIVDIQELAIVAKKHNALFAVDNSMATFASQKPLELGADFSVFSSTKFISGHGSVTAGAIVSKDAFWDEKFKYIANAQGRAQSPFDVFLVSLGLPTLTYRMKAQEASALKLAEFLETHPEVLDVKYPGLLSHPQYELAKRQLKIIPAVLTIELKSAEKAEEFIKKCQLFGEKVSFGCADSRLEIPSRMSHATNTEEDLAAKGLSHATVRISIGLEDTADLIQDIAQALDYTENFTEQLVDVLNAK</sequence>
<keyword evidence="6" id="KW-0456">Lyase</keyword>
<dbReference type="EMBL" id="CP038810">
    <property type="protein sequence ID" value="QBZ97535.1"/>
    <property type="molecule type" value="Genomic_DNA"/>
</dbReference>
<organism evidence="9 10">
    <name type="scientific">Flavobacterium sangjuense</name>
    <dbReference type="NCBI Taxonomy" id="2518177"/>
    <lineage>
        <taxon>Bacteria</taxon>
        <taxon>Pseudomonadati</taxon>
        <taxon>Bacteroidota</taxon>
        <taxon>Flavobacteriia</taxon>
        <taxon>Flavobacteriales</taxon>
        <taxon>Flavobacteriaceae</taxon>
        <taxon>Flavobacterium</taxon>
    </lineage>
</organism>
<evidence type="ECO:0000256" key="5">
    <source>
        <dbReference type="ARBA" id="ARBA00023167"/>
    </source>
</evidence>
<dbReference type="Gene3D" id="3.90.1150.10">
    <property type="entry name" value="Aspartate Aminotransferase, domain 1"/>
    <property type="match status" value="1"/>
</dbReference>
<dbReference type="PANTHER" id="PTHR11808:SF50">
    <property type="entry name" value="CYSTATHIONINE BETA-LYASE"/>
    <property type="match status" value="1"/>
</dbReference>
<dbReference type="GO" id="GO:0009086">
    <property type="term" value="P:methionine biosynthetic process"/>
    <property type="evidence" value="ECO:0007669"/>
    <property type="project" value="UniProtKB-KW"/>
</dbReference>
<protein>
    <recommendedName>
        <fullName evidence="2">cysteine-S-conjugate beta-lyase</fullName>
        <ecNumber evidence="2">4.4.1.13</ecNumber>
    </recommendedName>
</protein>
<dbReference type="GO" id="GO:0016740">
    <property type="term" value="F:transferase activity"/>
    <property type="evidence" value="ECO:0007669"/>
    <property type="project" value="UniProtKB-KW"/>
</dbReference>
<evidence type="ECO:0000313" key="9">
    <source>
        <dbReference type="EMBL" id="QBZ97535.1"/>
    </source>
</evidence>
<reference evidence="9 10" key="1">
    <citation type="submission" date="2019-04" db="EMBL/GenBank/DDBJ databases">
        <title>Flavobacterium sp. GS03.</title>
        <authorList>
            <person name="Kim H."/>
        </authorList>
    </citation>
    <scope>NUCLEOTIDE SEQUENCE [LARGE SCALE GENOMIC DNA]</scope>
    <source>
        <strain evidence="9 10">GS03</strain>
    </source>
</reference>
<dbReference type="GO" id="GO:0005737">
    <property type="term" value="C:cytoplasm"/>
    <property type="evidence" value="ECO:0007669"/>
    <property type="project" value="TreeGrafter"/>
</dbReference>
<keyword evidence="10" id="KW-1185">Reference proteome</keyword>
<dbReference type="PANTHER" id="PTHR11808">
    <property type="entry name" value="TRANS-SULFURATION ENZYME FAMILY MEMBER"/>
    <property type="match status" value="1"/>
</dbReference>
<evidence type="ECO:0000256" key="6">
    <source>
        <dbReference type="ARBA" id="ARBA00023239"/>
    </source>
</evidence>
<feature type="modified residue" description="N6-(pyridoxal phosphate)lysine" evidence="7">
    <location>
        <position position="200"/>
    </location>
</feature>
<dbReference type="PROSITE" id="PS00868">
    <property type="entry name" value="CYS_MET_METAB_PP"/>
    <property type="match status" value="1"/>
</dbReference>
<dbReference type="CDD" id="cd00614">
    <property type="entry name" value="CGS_like"/>
    <property type="match status" value="1"/>
</dbReference>
<dbReference type="GO" id="GO:0047804">
    <property type="term" value="F:cysteine-S-conjugate beta-lyase activity"/>
    <property type="evidence" value="ECO:0007669"/>
    <property type="project" value="UniProtKB-EC"/>
</dbReference>
<dbReference type="InterPro" id="IPR015424">
    <property type="entry name" value="PyrdxlP-dep_Trfase"/>
</dbReference>
<dbReference type="OrthoDB" id="9803729at2"/>
<comment type="similarity">
    <text evidence="8">Belongs to the trans-sulfuration enzymes family.</text>
</comment>
<evidence type="ECO:0000256" key="4">
    <source>
        <dbReference type="ARBA" id="ARBA00022898"/>
    </source>
</evidence>
<accession>A0A4P7PSK1</accession>
<dbReference type="FunFam" id="3.40.640.10:FF:000046">
    <property type="entry name" value="Cystathionine gamma-lyase"/>
    <property type="match status" value="1"/>
</dbReference>
<dbReference type="Gene3D" id="3.40.640.10">
    <property type="entry name" value="Type I PLP-dependent aspartate aminotransferase-like (Major domain)"/>
    <property type="match status" value="1"/>
</dbReference>
<dbReference type="PIRSF" id="PIRSF001434">
    <property type="entry name" value="CGS"/>
    <property type="match status" value="1"/>
</dbReference>
<dbReference type="InterPro" id="IPR015422">
    <property type="entry name" value="PyrdxlP-dep_Trfase_small"/>
</dbReference>
<gene>
    <name evidence="9" type="primary">metB</name>
    <name evidence="9" type="ORF">GS03_01027</name>
</gene>
<evidence type="ECO:0000256" key="2">
    <source>
        <dbReference type="ARBA" id="ARBA00012224"/>
    </source>
</evidence>